<dbReference type="PANTHER" id="PTHR47481:SF31">
    <property type="entry name" value="OS01G0873500 PROTEIN"/>
    <property type="match status" value="1"/>
</dbReference>
<dbReference type="OrthoDB" id="1912561at2759"/>
<feature type="region of interest" description="Disordered" evidence="1">
    <location>
        <begin position="279"/>
        <end position="305"/>
    </location>
</feature>
<dbReference type="PANTHER" id="PTHR47481">
    <property type="match status" value="1"/>
</dbReference>
<feature type="region of interest" description="Disordered" evidence="1">
    <location>
        <begin position="176"/>
        <end position="232"/>
    </location>
</feature>
<name>A0A7J0DBF2_9ERIC</name>
<proteinExistence type="predicted"/>
<accession>A0A7J0DBF2</accession>
<gene>
    <name evidence="2" type="ORF">Acr_00g0018360</name>
</gene>
<dbReference type="EMBL" id="BJWL01000148">
    <property type="protein sequence ID" value="GFS31620.1"/>
    <property type="molecule type" value="Genomic_DNA"/>
</dbReference>
<evidence type="ECO:0000313" key="2">
    <source>
        <dbReference type="EMBL" id="GFS31620.1"/>
    </source>
</evidence>
<evidence type="ECO:0000313" key="3">
    <source>
        <dbReference type="Proteomes" id="UP000585474"/>
    </source>
</evidence>
<dbReference type="Proteomes" id="UP000585474">
    <property type="component" value="Unassembled WGS sequence"/>
</dbReference>
<organism evidence="2 3">
    <name type="scientific">Actinidia rufa</name>
    <dbReference type="NCBI Taxonomy" id="165716"/>
    <lineage>
        <taxon>Eukaryota</taxon>
        <taxon>Viridiplantae</taxon>
        <taxon>Streptophyta</taxon>
        <taxon>Embryophyta</taxon>
        <taxon>Tracheophyta</taxon>
        <taxon>Spermatophyta</taxon>
        <taxon>Magnoliopsida</taxon>
        <taxon>eudicotyledons</taxon>
        <taxon>Gunneridae</taxon>
        <taxon>Pentapetalae</taxon>
        <taxon>asterids</taxon>
        <taxon>Ericales</taxon>
        <taxon>Actinidiaceae</taxon>
        <taxon>Actinidia</taxon>
    </lineage>
</organism>
<feature type="compositionally biased region" description="Basic residues" evidence="1">
    <location>
        <begin position="208"/>
        <end position="222"/>
    </location>
</feature>
<dbReference type="AlphaFoldDB" id="A0A7J0DBF2"/>
<evidence type="ECO:0000256" key="1">
    <source>
        <dbReference type="SAM" id="MobiDB-lite"/>
    </source>
</evidence>
<keyword evidence="3" id="KW-1185">Reference proteome</keyword>
<reference evidence="3" key="1">
    <citation type="submission" date="2019-07" db="EMBL/GenBank/DDBJ databases">
        <title>De Novo Assembly of kiwifruit Actinidia rufa.</title>
        <authorList>
            <person name="Sugita-Konishi S."/>
            <person name="Sato K."/>
            <person name="Mori E."/>
            <person name="Abe Y."/>
            <person name="Kisaki G."/>
            <person name="Hamano K."/>
            <person name="Suezawa K."/>
            <person name="Otani M."/>
            <person name="Fukuda T."/>
            <person name="Manabe T."/>
            <person name="Gomi K."/>
            <person name="Tabuchi M."/>
            <person name="Akimitsu K."/>
            <person name="Kataoka I."/>
        </authorList>
    </citation>
    <scope>NUCLEOTIDE SEQUENCE [LARGE SCALE GENOMIC DNA]</scope>
    <source>
        <strain evidence="3">cv. Fuchu</strain>
    </source>
</reference>
<sequence>MSYLRGQQLFGFVDGSVTPPPSSFLPPVEGVSFTQPVIHTMVSEISNHPKFAGILSVRRCPDSNRRPLHISKAKNLSDTLAAIGKPMEDCEIVSYLLAAYDPLITSITTRVDPMTLDDIFSHLLNYEMRLEQQTSAVDMTVAYANIATSCVSQSNNRNNGNRGRYLSYCSSRQYGAPAPNRVGKGVQTRPHAPPEHRRVRSVSATRTGRSHALPRSRGRTHAPHAPEEAPQWGGARHLDAVLQSYGGAGSEAVRKDNLKTLDYPPVGWKGRLLSPAHLDESKPTWMSPSPVAKPKPDWSSYGVSM</sequence>
<protein>
    <submittedName>
        <fullName evidence="2">Uncharacterized protein</fullName>
    </submittedName>
</protein>
<comment type="caution">
    <text evidence="2">The sequence shown here is derived from an EMBL/GenBank/DDBJ whole genome shotgun (WGS) entry which is preliminary data.</text>
</comment>